<dbReference type="PANTHER" id="PTHR39178:SF1">
    <property type="entry name" value="RIBOSOMAL-PROCESSING CYSTEINE PROTEASE PRP"/>
    <property type="match status" value="1"/>
</dbReference>
<evidence type="ECO:0000313" key="14">
    <source>
        <dbReference type="Proteomes" id="UP000263014"/>
    </source>
</evidence>
<evidence type="ECO:0000256" key="1">
    <source>
        <dbReference type="ARBA" id="ARBA00022517"/>
    </source>
</evidence>
<dbReference type="Pfam" id="PF04327">
    <property type="entry name" value="Peptidase_Prp"/>
    <property type="match status" value="1"/>
</dbReference>
<evidence type="ECO:0000313" key="7">
    <source>
        <dbReference type="EMBL" id="CUN49191.1"/>
    </source>
</evidence>
<name>A0A173XBR2_9FIRM</name>
<evidence type="ECO:0000256" key="6">
    <source>
        <dbReference type="ARBA" id="ARBA00044538"/>
    </source>
</evidence>
<reference evidence="7 11" key="1">
    <citation type="submission" date="2015-09" db="EMBL/GenBank/DDBJ databases">
        <authorList>
            <consortium name="Pathogen Informatics"/>
        </authorList>
    </citation>
    <scope>NUCLEOTIDE SEQUENCE [LARGE SCALE GENOMIC DNA]</scope>
    <source>
        <strain evidence="7 11">2789STDY5608850</strain>
    </source>
</reference>
<keyword evidence="2 8" id="KW-0645">Protease</keyword>
<dbReference type="RefSeq" id="WP_002604078.1">
    <property type="nucleotide sequence ID" value="NZ_CABIXC010000001.1"/>
</dbReference>
<dbReference type="Gene3D" id="3.30.70.1490">
    <property type="entry name" value="Cysteine protease Prp"/>
    <property type="match status" value="1"/>
</dbReference>
<comment type="similarity">
    <text evidence="5">Belongs to the Prp family.</text>
</comment>
<dbReference type="Proteomes" id="UP000261257">
    <property type="component" value="Unassembled WGS sequence"/>
</dbReference>
<dbReference type="GO" id="GO:0005840">
    <property type="term" value="C:ribosome"/>
    <property type="evidence" value="ECO:0007669"/>
    <property type="project" value="UniProtKB-KW"/>
</dbReference>
<dbReference type="Proteomes" id="UP000261023">
    <property type="component" value="Unassembled WGS sequence"/>
</dbReference>
<dbReference type="SUPFAM" id="SSF118010">
    <property type="entry name" value="TM1457-like"/>
    <property type="match status" value="1"/>
</dbReference>
<dbReference type="EMBL" id="QSON01000005">
    <property type="protein sequence ID" value="RGJ04578.1"/>
    <property type="molecule type" value="Genomic_DNA"/>
</dbReference>
<evidence type="ECO:0000313" key="9">
    <source>
        <dbReference type="EMBL" id="RGJ04578.1"/>
    </source>
</evidence>
<dbReference type="InterPro" id="IPR036764">
    <property type="entry name" value="Peptidase_Prp_sf"/>
</dbReference>
<dbReference type="AlphaFoldDB" id="A0A173XBR2"/>
<protein>
    <recommendedName>
        <fullName evidence="6">Ribosomal processing cysteine protease Prp</fullName>
    </recommendedName>
</protein>
<dbReference type="CDD" id="cd16332">
    <property type="entry name" value="Prp-like"/>
    <property type="match status" value="1"/>
</dbReference>
<evidence type="ECO:0000313" key="10">
    <source>
        <dbReference type="EMBL" id="RGM08509.1"/>
    </source>
</evidence>
<proteinExistence type="inferred from homology"/>
<evidence type="ECO:0000256" key="5">
    <source>
        <dbReference type="ARBA" id="ARBA00044503"/>
    </source>
</evidence>
<evidence type="ECO:0000256" key="4">
    <source>
        <dbReference type="ARBA" id="ARBA00022807"/>
    </source>
</evidence>
<evidence type="ECO:0000313" key="11">
    <source>
        <dbReference type="Proteomes" id="UP000095651"/>
    </source>
</evidence>
<reference evidence="12 13" key="2">
    <citation type="submission" date="2018-08" db="EMBL/GenBank/DDBJ databases">
        <title>A genome reference for cultivated species of the human gut microbiota.</title>
        <authorList>
            <person name="Zou Y."/>
            <person name="Xue W."/>
            <person name="Luo G."/>
        </authorList>
    </citation>
    <scope>NUCLEOTIDE SEQUENCE [LARGE SCALE GENOMIC DNA]</scope>
    <source>
        <strain evidence="8 12">AF19-13AC</strain>
        <strain evidence="10 13">TF05-11AC</strain>
        <strain evidence="9 14">TM09-12</strain>
    </source>
</reference>
<dbReference type="EMBL" id="CYZE01000001">
    <property type="protein sequence ID" value="CUN49191.1"/>
    <property type="molecule type" value="Genomic_DNA"/>
</dbReference>
<dbReference type="EMBL" id="QTJW01000005">
    <property type="protein sequence ID" value="RGD70872.1"/>
    <property type="molecule type" value="Genomic_DNA"/>
</dbReference>
<dbReference type="Proteomes" id="UP000095651">
    <property type="component" value="Unassembled WGS sequence"/>
</dbReference>
<gene>
    <name evidence="8" type="ORF">DWX31_08095</name>
    <name evidence="10" type="ORF">DXC39_00630</name>
    <name evidence="9" type="ORF">DXD79_11605</name>
    <name evidence="7" type="ORF">ERS852407_00358</name>
</gene>
<evidence type="ECO:0000313" key="12">
    <source>
        <dbReference type="Proteomes" id="UP000261023"/>
    </source>
</evidence>
<accession>A0A173XBR2</accession>
<evidence type="ECO:0000256" key="3">
    <source>
        <dbReference type="ARBA" id="ARBA00022801"/>
    </source>
</evidence>
<dbReference type="GO" id="GO:0008234">
    <property type="term" value="F:cysteine-type peptidase activity"/>
    <property type="evidence" value="ECO:0007669"/>
    <property type="project" value="UniProtKB-KW"/>
</dbReference>
<dbReference type="Proteomes" id="UP000263014">
    <property type="component" value="Unassembled WGS sequence"/>
</dbReference>
<organism evidence="7 11">
    <name type="scientific">Hungatella hathewayi</name>
    <dbReference type="NCBI Taxonomy" id="154046"/>
    <lineage>
        <taxon>Bacteria</taxon>
        <taxon>Bacillati</taxon>
        <taxon>Bacillota</taxon>
        <taxon>Clostridia</taxon>
        <taxon>Lachnospirales</taxon>
        <taxon>Lachnospiraceae</taxon>
        <taxon>Hungatella</taxon>
    </lineage>
</organism>
<keyword evidence="3" id="KW-0378">Hydrolase</keyword>
<dbReference type="EMBL" id="QSSQ01000001">
    <property type="protein sequence ID" value="RGM08509.1"/>
    <property type="molecule type" value="Genomic_DNA"/>
</dbReference>
<keyword evidence="7" id="KW-0687">Ribonucleoprotein</keyword>
<evidence type="ECO:0000313" key="13">
    <source>
        <dbReference type="Proteomes" id="UP000261257"/>
    </source>
</evidence>
<keyword evidence="1" id="KW-0690">Ribosome biogenesis</keyword>
<dbReference type="InterPro" id="IPR007422">
    <property type="entry name" value="Peptidase_Prp"/>
</dbReference>
<dbReference type="PANTHER" id="PTHR39178">
    <property type="entry name" value="HYPOTHETICAL RIBOSOME-ASSOCIATED PROTEIN"/>
    <property type="match status" value="1"/>
</dbReference>
<evidence type="ECO:0000313" key="8">
    <source>
        <dbReference type="EMBL" id="RGD70872.1"/>
    </source>
</evidence>
<dbReference type="GO" id="GO:0006508">
    <property type="term" value="P:proteolysis"/>
    <property type="evidence" value="ECO:0007669"/>
    <property type="project" value="UniProtKB-KW"/>
</dbReference>
<dbReference type="OrthoDB" id="48998at2"/>
<evidence type="ECO:0000256" key="2">
    <source>
        <dbReference type="ARBA" id="ARBA00022670"/>
    </source>
</evidence>
<dbReference type="GO" id="GO:0042254">
    <property type="term" value="P:ribosome biogenesis"/>
    <property type="evidence" value="ECO:0007669"/>
    <property type="project" value="UniProtKB-KW"/>
</dbReference>
<keyword evidence="4" id="KW-0788">Thiol protease</keyword>
<keyword evidence="7" id="KW-0689">Ribosomal protein</keyword>
<dbReference type="GeneID" id="86061883"/>
<sequence length="109" mass="12137">MIKVTVLEDSDRVVRELKLTGHAGYGEEGQDIVCAAVSALVFSAYNSIETFTEDDFEGSADERSGDFQLRFSGEISPESKLLMNSLVLGLTNIMESYGKQYIKIRFEEV</sequence>